<dbReference type="Pfam" id="PF01081">
    <property type="entry name" value="Aldolase"/>
    <property type="match status" value="1"/>
</dbReference>
<comment type="cofactor">
    <cofactor evidence="1">
        <name>Zn(2+)</name>
        <dbReference type="ChEBI" id="CHEBI:29105"/>
    </cofactor>
</comment>
<organism evidence="7 8">
    <name type="scientific">Paeniglutamicibacter sulfureus</name>
    <dbReference type="NCBI Taxonomy" id="43666"/>
    <lineage>
        <taxon>Bacteria</taxon>
        <taxon>Bacillati</taxon>
        <taxon>Actinomycetota</taxon>
        <taxon>Actinomycetes</taxon>
        <taxon>Micrococcales</taxon>
        <taxon>Micrococcaceae</taxon>
        <taxon>Paeniglutamicibacter</taxon>
    </lineage>
</organism>
<evidence type="ECO:0000256" key="4">
    <source>
        <dbReference type="ARBA" id="ARBA00022833"/>
    </source>
</evidence>
<dbReference type="InterPro" id="IPR036291">
    <property type="entry name" value="NAD(P)-bd_dom_sf"/>
</dbReference>
<proteinExistence type="inferred from homology"/>
<keyword evidence="3" id="KW-0479">Metal-binding</keyword>
<comment type="caution">
    <text evidence="7">The sequence shown here is derived from an EMBL/GenBank/DDBJ whole genome shotgun (WGS) entry which is preliminary data.</text>
</comment>
<dbReference type="PANTHER" id="PTHR43161:SF9">
    <property type="entry name" value="SORBITOL DEHYDROGENASE"/>
    <property type="match status" value="1"/>
</dbReference>
<dbReference type="Gene3D" id="3.20.20.70">
    <property type="entry name" value="Aldolase class I"/>
    <property type="match status" value="1"/>
</dbReference>
<dbReference type="Pfam" id="PF00107">
    <property type="entry name" value="ADH_zinc_N"/>
    <property type="match status" value="1"/>
</dbReference>
<dbReference type="SUPFAM" id="SSF51735">
    <property type="entry name" value="NAD(P)-binding Rossmann-fold domains"/>
    <property type="match status" value="1"/>
</dbReference>
<dbReference type="InterPro" id="IPR013149">
    <property type="entry name" value="ADH-like_C"/>
</dbReference>
<keyword evidence="8" id="KW-1185">Reference proteome</keyword>
<dbReference type="InterPro" id="IPR000887">
    <property type="entry name" value="Aldlse_KDPG_KHG"/>
</dbReference>
<evidence type="ECO:0000259" key="6">
    <source>
        <dbReference type="Pfam" id="PF00107"/>
    </source>
</evidence>
<keyword evidence="5" id="KW-0560">Oxidoreductase</keyword>
<evidence type="ECO:0000256" key="5">
    <source>
        <dbReference type="ARBA" id="ARBA00023002"/>
    </source>
</evidence>
<sequence length="213" mass="21802">MTPTELFAGWKAGATAVKISPASQVGQGFLNDLRGLFPNIQAVPSGGVGVAEAVEWIRAGALAVSVGCPLLGDAFKGVADSVGVDETFNILQGAGPGSLGHDVSVEAAGAAASLQTVLDATRRGGTVVQREILPKDKVSISLSELGLRELTVFGSQLFETELDEAVELLAGHPFLAQIISHDFPLHEAEAAFAMALDSAASSKVVIKVGALEA</sequence>
<comment type="similarity">
    <text evidence="2">Belongs to the zinc-containing alcohol dehydrogenase family.</text>
</comment>
<dbReference type="Proteomes" id="UP001183817">
    <property type="component" value="Unassembled WGS sequence"/>
</dbReference>
<keyword evidence="4" id="KW-0862">Zinc</keyword>
<evidence type="ECO:0000256" key="3">
    <source>
        <dbReference type="ARBA" id="ARBA00022723"/>
    </source>
</evidence>
<evidence type="ECO:0000313" key="8">
    <source>
        <dbReference type="Proteomes" id="UP001183817"/>
    </source>
</evidence>
<protein>
    <submittedName>
        <fullName evidence="7">Threonine dehydrogenase-like Zn-dependent dehydrogenase</fullName>
    </submittedName>
</protein>
<dbReference type="SUPFAM" id="SSF51569">
    <property type="entry name" value="Aldolase"/>
    <property type="match status" value="1"/>
</dbReference>
<accession>A0ABU2BJM5</accession>
<reference evidence="7 8" key="1">
    <citation type="submission" date="2023-07" db="EMBL/GenBank/DDBJ databases">
        <title>Sequencing the genomes of 1000 actinobacteria strains.</title>
        <authorList>
            <person name="Klenk H.-P."/>
        </authorList>
    </citation>
    <scope>NUCLEOTIDE SEQUENCE [LARGE SCALE GENOMIC DNA]</scope>
    <source>
        <strain evidence="7 8">DSM 20167</strain>
    </source>
</reference>
<name>A0ABU2BJM5_9MICC</name>
<evidence type="ECO:0000313" key="7">
    <source>
        <dbReference type="EMBL" id="MDR7358840.1"/>
    </source>
</evidence>
<dbReference type="Gene3D" id="3.90.180.10">
    <property type="entry name" value="Medium-chain alcohol dehydrogenases, catalytic domain"/>
    <property type="match status" value="1"/>
</dbReference>
<dbReference type="InterPro" id="IPR013785">
    <property type="entry name" value="Aldolase_TIM"/>
</dbReference>
<evidence type="ECO:0000256" key="1">
    <source>
        <dbReference type="ARBA" id="ARBA00001947"/>
    </source>
</evidence>
<dbReference type="EMBL" id="JAVDYI010000001">
    <property type="protein sequence ID" value="MDR7358840.1"/>
    <property type="molecule type" value="Genomic_DNA"/>
</dbReference>
<dbReference type="Gene3D" id="3.40.50.720">
    <property type="entry name" value="NAD(P)-binding Rossmann-like Domain"/>
    <property type="match status" value="1"/>
</dbReference>
<feature type="domain" description="Alcohol dehydrogenase-like C-terminal" evidence="6">
    <location>
        <begin position="98"/>
        <end position="170"/>
    </location>
</feature>
<dbReference type="PANTHER" id="PTHR43161">
    <property type="entry name" value="SORBITOL DEHYDROGENASE"/>
    <property type="match status" value="1"/>
</dbReference>
<gene>
    <name evidence="7" type="ORF">J2S64_002531</name>
</gene>
<evidence type="ECO:0000256" key="2">
    <source>
        <dbReference type="ARBA" id="ARBA00008072"/>
    </source>
</evidence>